<organism evidence="1 2">
    <name type="scientific">Rickenella mellea</name>
    <dbReference type="NCBI Taxonomy" id="50990"/>
    <lineage>
        <taxon>Eukaryota</taxon>
        <taxon>Fungi</taxon>
        <taxon>Dikarya</taxon>
        <taxon>Basidiomycota</taxon>
        <taxon>Agaricomycotina</taxon>
        <taxon>Agaricomycetes</taxon>
        <taxon>Hymenochaetales</taxon>
        <taxon>Rickenellaceae</taxon>
        <taxon>Rickenella</taxon>
    </lineage>
</organism>
<keyword evidence="2" id="KW-1185">Reference proteome</keyword>
<name>A0A4Y7PU28_9AGAM</name>
<dbReference type="OrthoDB" id="2883816at2759"/>
<dbReference type="SUPFAM" id="SSF52047">
    <property type="entry name" value="RNI-like"/>
    <property type="match status" value="1"/>
</dbReference>
<accession>A0A4Y7PU28</accession>
<evidence type="ECO:0000313" key="2">
    <source>
        <dbReference type="Proteomes" id="UP000294933"/>
    </source>
</evidence>
<sequence>MRRPLSIRFPRWPFKRFRTKKCYTDRLTPDVLHQIFIESLEDNIYGPCSSLDETPLNVSQVCRTWRTIVLGSPLLWSALRVGSLVDPDVPFQVHARQLELWIKRSGNCPLSITILFQGSKKHGPGVVTGVDTVIAKILPHVRRWKSIRLHIPAACGAPLWQVLSTGAPCLEGLFVDFCEAGRQNPQLAHVSLCPRLRALRLPTDARLLCTSPVTLQNVQELHVSFTSMDDCFQCLDSCPSVVDIDLILPSNSVDFSICIGQRVRLLPNLQRMRLREEAKFVFIPHRHYTDNPRNNIGLFLDCLRVPSLTYLEIIQPWISQVPHWNHLPSLIIRSQPHAALTDSRPRVEKLTLTGSQIDEHQLVELLGYLPYLKHLIVDELLITEFTLESIITPLDTPFTIDGPGSTGTETHYWLCPNLKKIGIRDGASEKTYGVRAYPSVPLKRWFVFESSIEYLTDQPEQ</sequence>
<dbReference type="PANTHER" id="PTHR38926">
    <property type="entry name" value="F-BOX DOMAIN CONTAINING PROTEIN, EXPRESSED"/>
    <property type="match status" value="1"/>
</dbReference>
<dbReference type="Proteomes" id="UP000294933">
    <property type="component" value="Unassembled WGS sequence"/>
</dbReference>
<evidence type="ECO:0000313" key="1">
    <source>
        <dbReference type="EMBL" id="TDL18588.1"/>
    </source>
</evidence>
<dbReference type="EMBL" id="ML170206">
    <property type="protein sequence ID" value="TDL18588.1"/>
    <property type="molecule type" value="Genomic_DNA"/>
</dbReference>
<dbReference type="AlphaFoldDB" id="A0A4Y7PU28"/>
<dbReference type="InterPro" id="IPR032675">
    <property type="entry name" value="LRR_dom_sf"/>
</dbReference>
<dbReference type="Gene3D" id="3.80.10.10">
    <property type="entry name" value="Ribonuclease Inhibitor"/>
    <property type="match status" value="1"/>
</dbReference>
<dbReference type="VEuPathDB" id="FungiDB:BD410DRAFT_900772"/>
<protein>
    <submittedName>
        <fullName evidence="1">Uncharacterized protein</fullName>
    </submittedName>
</protein>
<gene>
    <name evidence="1" type="ORF">BD410DRAFT_900772</name>
</gene>
<dbReference type="Gene3D" id="1.20.1280.50">
    <property type="match status" value="1"/>
</dbReference>
<proteinExistence type="predicted"/>
<reference evidence="1 2" key="1">
    <citation type="submission" date="2018-06" db="EMBL/GenBank/DDBJ databases">
        <title>A transcriptomic atlas of mushroom development highlights an independent origin of complex multicellularity.</title>
        <authorList>
            <consortium name="DOE Joint Genome Institute"/>
            <person name="Krizsan K."/>
            <person name="Almasi E."/>
            <person name="Merenyi Z."/>
            <person name="Sahu N."/>
            <person name="Viragh M."/>
            <person name="Koszo T."/>
            <person name="Mondo S."/>
            <person name="Kiss B."/>
            <person name="Balint B."/>
            <person name="Kues U."/>
            <person name="Barry K."/>
            <person name="Hegedus J.C."/>
            <person name="Henrissat B."/>
            <person name="Johnson J."/>
            <person name="Lipzen A."/>
            <person name="Ohm R."/>
            <person name="Nagy I."/>
            <person name="Pangilinan J."/>
            <person name="Yan J."/>
            <person name="Xiong Y."/>
            <person name="Grigoriev I.V."/>
            <person name="Hibbett D.S."/>
            <person name="Nagy L.G."/>
        </authorList>
    </citation>
    <scope>NUCLEOTIDE SEQUENCE [LARGE SCALE GENOMIC DNA]</scope>
    <source>
        <strain evidence="1 2">SZMC22713</strain>
    </source>
</reference>
<dbReference type="PANTHER" id="PTHR38926:SF5">
    <property type="entry name" value="F-BOX AND LEUCINE-RICH REPEAT PROTEIN 6"/>
    <property type="match status" value="1"/>
</dbReference>